<proteinExistence type="predicted"/>
<protein>
    <submittedName>
        <fullName evidence="1">Uncharacterized protein</fullName>
    </submittedName>
</protein>
<accession>A0A1D1URE1</accession>
<evidence type="ECO:0000313" key="1">
    <source>
        <dbReference type="EMBL" id="GAU92021.1"/>
    </source>
</evidence>
<dbReference type="EMBL" id="BDGG01000002">
    <property type="protein sequence ID" value="GAU92021.1"/>
    <property type="molecule type" value="Genomic_DNA"/>
</dbReference>
<sequence length="188" mass="20253">MYSSSYKTIVRSAILMETVHTKNIRMKFLLSVVLATGILYTVCDCCFPFPFSDPCQNVTCPYGQTCNSTSSYYCGAIFCQPVAICSSSAFPADPCMLAKCSSGFTCVAVVDQCTRNGTLCKLKAQCSVSNRPGSCPDSATAVPNSCMFGMGCDIGFDARCPTNTKCCLSQTFQNTTFCLPQTVQHHGQ</sequence>
<dbReference type="AlphaFoldDB" id="A0A1D1URE1"/>
<comment type="caution">
    <text evidence="1">The sequence shown here is derived from an EMBL/GenBank/DDBJ whole genome shotgun (WGS) entry which is preliminary data.</text>
</comment>
<reference evidence="1 2" key="1">
    <citation type="journal article" date="2016" name="Nat. Commun.">
        <title>Extremotolerant tardigrade genome and improved radiotolerance of human cultured cells by tardigrade-unique protein.</title>
        <authorList>
            <person name="Hashimoto T."/>
            <person name="Horikawa D.D."/>
            <person name="Saito Y."/>
            <person name="Kuwahara H."/>
            <person name="Kozuka-Hata H."/>
            <person name="Shin-I T."/>
            <person name="Minakuchi Y."/>
            <person name="Ohishi K."/>
            <person name="Motoyama A."/>
            <person name="Aizu T."/>
            <person name="Enomoto A."/>
            <person name="Kondo K."/>
            <person name="Tanaka S."/>
            <person name="Hara Y."/>
            <person name="Koshikawa S."/>
            <person name="Sagara H."/>
            <person name="Miura T."/>
            <person name="Yokobori S."/>
            <person name="Miyagawa K."/>
            <person name="Suzuki Y."/>
            <person name="Kubo T."/>
            <person name="Oyama M."/>
            <person name="Kohara Y."/>
            <person name="Fujiyama A."/>
            <person name="Arakawa K."/>
            <person name="Katayama T."/>
            <person name="Toyoda A."/>
            <person name="Kunieda T."/>
        </authorList>
    </citation>
    <scope>NUCLEOTIDE SEQUENCE [LARGE SCALE GENOMIC DNA]</scope>
    <source>
        <strain evidence="1 2">YOKOZUNA-1</strain>
    </source>
</reference>
<keyword evidence="2" id="KW-1185">Reference proteome</keyword>
<organism evidence="1 2">
    <name type="scientific">Ramazzottius varieornatus</name>
    <name type="common">Water bear</name>
    <name type="synonym">Tardigrade</name>
    <dbReference type="NCBI Taxonomy" id="947166"/>
    <lineage>
        <taxon>Eukaryota</taxon>
        <taxon>Metazoa</taxon>
        <taxon>Ecdysozoa</taxon>
        <taxon>Tardigrada</taxon>
        <taxon>Eutardigrada</taxon>
        <taxon>Parachela</taxon>
        <taxon>Hypsibioidea</taxon>
        <taxon>Ramazzottiidae</taxon>
        <taxon>Ramazzottius</taxon>
    </lineage>
</organism>
<name>A0A1D1URE1_RAMVA</name>
<evidence type="ECO:0000313" key="2">
    <source>
        <dbReference type="Proteomes" id="UP000186922"/>
    </source>
</evidence>
<dbReference type="Proteomes" id="UP000186922">
    <property type="component" value="Unassembled WGS sequence"/>
</dbReference>
<dbReference type="OrthoDB" id="10539691at2759"/>
<gene>
    <name evidence="1" type="primary">RvY_04170-1</name>
    <name evidence="1" type="synonym">RvY_04170.1</name>
    <name evidence="1" type="ORF">RvY_04170</name>
</gene>